<evidence type="ECO:0000313" key="2">
    <source>
        <dbReference type="EMBL" id="KOS42910.1"/>
    </source>
</evidence>
<name>A0A0M8P932_9EURO</name>
<reference evidence="2 3" key="1">
    <citation type="submission" date="2015-08" db="EMBL/GenBank/DDBJ databases">
        <title>Genome sequencing of Penicillium nordicum.</title>
        <authorList>
            <person name="Nguyen H.D."/>
            <person name="Seifert K.A."/>
        </authorList>
    </citation>
    <scope>NUCLEOTIDE SEQUENCE [LARGE SCALE GENOMIC DNA]</scope>
    <source>
        <strain evidence="2 3">DAOMC 185683</strain>
    </source>
</reference>
<evidence type="ECO:0000313" key="3">
    <source>
        <dbReference type="Proteomes" id="UP000037696"/>
    </source>
</evidence>
<protein>
    <submittedName>
        <fullName evidence="2">Uncharacterized protein</fullName>
    </submittedName>
</protein>
<dbReference type="Proteomes" id="UP000037696">
    <property type="component" value="Unassembled WGS sequence"/>
</dbReference>
<feature type="region of interest" description="Disordered" evidence="1">
    <location>
        <begin position="1"/>
        <end position="34"/>
    </location>
</feature>
<gene>
    <name evidence="2" type="ORF">ACN38_g6168</name>
</gene>
<keyword evidence="3" id="KW-1185">Reference proteome</keyword>
<dbReference type="AlphaFoldDB" id="A0A0M8P932"/>
<sequence>MLPHGGVRIETSRDKRYRKKKKKKEIRCESRDGEKASLEWSGPVAAASGGKCTGSGKAYVVTMPARPLHT</sequence>
<comment type="caution">
    <text evidence="2">The sequence shown here is derived from an EMBL/GenBank/DDBJ whole genome shotgun (WGS) entry which is preliminary data.</text>
</comment>
<proteinExistence type="predicted"/>
<dbReference type="EMBL" id="LHQQ01000093">
    <property type="protein sequence ID" value="KOS42910.1"/>
    <property type="molecule type" value="Genomic_DNA"/>
</dbReference>
<organism evidence="2 3">
    <name type="scientific">Penicillium nordicum</name>
    <dbReference type="NCBI Taxonomy" id="229535"/>
    <lineage>
        <taxon>Eukaryota</taxon>
        <taxon>Fungi</taxon>
        <taxon>Dikarya</taxon>
        <taxon>Ascomycota</taxon>
        <taxon>Pezizomycotina</taxon>
        <taxon>Eurotiomycetes</taxon>
        <taxon>Eurotiomycetidae</taxon>
        <taxon>Eurotiales</taxon>
        <taxon>Aspergillaceae</taxon>
        <taxon>Penicillium</taxon>
    </lineage>
</organism>
<accession>A0A0M8P932</accession>
<feature type="compositionally biased region" description="Basic residues" evidence="1">
    <location>
        <begin position="15"/>
        <end position="25"/>
    </location>
</feature>
<evidence type="ECO:0000256" key="1">
    <source>
        <dbReference type="SAM" id="MobiDB-lite"/>
    </source>
</evidence>